<name>A0A0N4WFL6_HAEPC</name>
<protein>
    <submittedName>
        <fullName evidence="1 3">Uncharacterized protein</fullName>
    </submittedName>
</protein>
<dbReference type="WBParaSite" id="HPLM_0000952101-mRNA-1">
    <property type="protein sequence ID" value="HPLM_0000952101-mRNA-1"/>
    <property type="gene ID" value="HPLM_0000952101"/>
</dbReference>
<dbReference type="AlphaFoldDB" id="A0A0N4WFL6"/>
<dbReference type="Proteomes" id="UP000268014">
    <property type="component" value="Unassembled WGS sequence"/>
</dbReference>
<sequence>MIKYSLVGTIVKVQLKCSRDCTSITQFAVEQQRCSKFNFLSRIDEHSEFLINWFIITSAGSTFVVVSRFHHITGNTHIVQSRLNVFDSRSRFLLQAWHFCLPQQQNLFQMIIDA</sequence>
<gene>
    <name evidence="1" type="ORF">HPLM_LOCUS9513</name>
</gene>
<organism evidence="3">
    <name type="scientific">Haemonchus placei</name>
    <name type="common">Barber's pole worm</name>
    <dbReference type="NCBI Taxonomy" id="6290"/>
    <lineage>
        <taxon>Eukaryota</taxon>
        <taxon>Metazoa</taxon>
        <taxon>Ecdysozoa</taxon>
        <taxon>Nematoda</taxon>
        <taxon>Chromadorea</taxon>
        <taxon>Rhabditida</taxon>
        <taxon>Rhabditina</taxon>
        <taxon>Rhabditomorpha</taxon>
        <taxon>Strongyloidea</taxon>
        <taxon>Trichostrongylidae</taxon>
        <taxon>Haemonchus</taxon>
    </lineage>
</organism>
<evidence type="ECO:0000313" key="1">
    <source>
        <dbReference type="EMBL" id="VDO37706.1"/>
    </source>
</evidence>
<evidence type="ECO:0000313" key="2">
    <source>
        <dbReference type="Proteomes" id="UP000268014"/>
    </source>
</evidence>
<keyword evidence="2" id="KW-1185">Reference proteome</keyword>
<proteinExistence type="predicted"/>
<dbReference type="EMBL" id="UZAF01017079">
    <property type="protein sequence ID" value="VDO37706.1"/>
    <property type="molecule type" value="Genomic_DNA"/>
</dbReference>
<reference evidence="3" key="1">
    <citation type="submission" date="2017-02" db="UniProtKB">
        <authorList>
            <consortium name="WormBaseParasite"/>
        </authorList>
    </citation>
    <scope>IDENTIFICATION</scope>
</reference>
<evidence type="ECO:0000313" key="3">
    <source>
        <dbReference type="WBParaSite" id="HPLM_0000952101-mRNA-1"/>
    </source>
</evidence>
<accession>A0A0N4WFL6</accession>
<reference evidence="1 2" key="2">
    <citation type="submission" date="2018-11" db="EMBL/GenBank/DDBJ databases">
        <authorList>
            <consortium name="Pathogen Informatics"/>
        </authorList>
    </citation>
    <scope>NUCLEOTIDE SEQUENCE [LARGE SCALE GENOMIC DNA]</scope>
    <source>
        <strain evidence="1 2">MHpl1</strain>
    </source>
</reference>